<dbReference type="Pfam" id="PF21105">
    <property type="entry name" value="DyP_N"/>
    <property type="match status" value="1"/>
</dbReference>
<reference evidence="9 10" key="1">
    <citation type="submission" date="2024-06" db="EMBL/GenBank/DDBJ databases">
        <title>The Natural Products Discovery Center: Release of the First 8490 Sequenced Strains for Exploring Actinobacteria Biosynthetic Diversity.</title>
        <authorList>
            <person name="Kalkreuter E."/>
            <person name="Kautsar S.A."/>
            <person name="Yang D."/>
            <person name="Bader C.D."/>
            <person name="Teijaro C.N."/>
            <person name="Fluegel L."/>
            <person name="Davis C.M."/>
            <person name="Simpson J.R."/>
            <person name="Lauterbach L."/>
            <person name="Steele A.D."/>
            <person name="Gui C."/>
            <person name="Meng S."/>
            <person name="Li G."/>
            <person name="Viehrig K."/>
            <person name="Ye F."/>
            <person name="Su P."/>
            <person name="Kiefer A.F."/>
            <person name="Nichols A."/>
            <person name="Cepeda A.J."/>
            <person name="Yan W."/>
            <person name="Fan B."/>
            <person name="Jiang Y."/>
            <person name="Adhikari A."/>
            <person name="Zheng C.-J."/>
            <person name="Schuster L."/>
            <person name="Cowan T.M."/>
            <person name="Smanski M.J."/>
            <person name="Chevrette M.G."/>
            <person name="De Carvalho L.P.S."/>
            <person name="Shen B."/>
        </authorList>
    </citation>
    <scope>NUCLEOTIDE SEQUENCE [LARGE SCALE GENOMIC DNA]</scope>
    <source>
        <strain evidence="9 10">NPDC053791</strain>
    </source>
</reference>
<dbReference type="RefSeq" id="WP_366087977.1">
    <property type="nucleotide sequence ID" value="NZ_JBFASG010000010.1"/>
</dbReference>
<evidence type="ECO:0000256" key="7">
    <source>
        <dbReference type="ARBA" id="ARBA00025737"/>
    </source>
</evidence>
<feature type="domain" description="DyP dimeric alpha+beta barrel" evidence="8">
    <location>
        <begin position="58"/>
        <end position="188"/>
    </location>
</feature>
<comment type="caution">
    <text evidence="9">The sequence shown here is derived from an EMBL/GenBank/DDBJ whole genome shotgun (WGS) entry which is preliminary data.</text>
</comment>
<dbReference type="SUPFAM" id="SSF54909">
    <property type="entry name" value="Dimeric alpha+beta barrel"/>
    <property type="match status" value="1"/>
</dbReference>
<protein>
    <recommendedName>
        <fullName evidence="8">DyP dimeric alpha+beta barrel domain-containing protein</fullName>
    </recommendedName>
</protein>
<dbReference type="PROSITE" id="PS51404">
    <property type="entry name" value="DYP_PEROXIDASE"/>
    <property type="match status" value="1"/>
</dbReference>
<keyword evidence="4" id="KW-0479">Metal-binding</keyword>
<evidence type="ECO:0000256" key="3">
    <source>
        <dbReference type="ARBA" id="ARBA00022617"/>
    </source>
</evidence>
<evidence type="ECO:0000313" key="9">
    <source>
        <dbReference type="EMBL" id="MEV4923789.1"/>
    </source>
</evidence>
<evidence type="ECO:0000256" key="4">
    <source>
        <dbReference type="ARBA" id="ARBA00022723"/>
    </source>
</evidence>
<proteinExistence type="inferred from homology"/>
<dbReference type="PANTHER" id="PTHR30521:SF4">
    <property type="entry name" value="DEFERROCHELATASE"/>
    <property type="match status" value="1"/>
</dbReference>
<evidence type="ECO:0000256" key="2">
    <source>
        <dbReference type="ARBA" id="ARBA00022559"/>
    </source>
</evidence>
<comment type="cofactor">
    <cofactor evidence="1">
        <name>heme b</name>
        <dbReference type="ChEBI" id="CHEBI:60344"/>
    </cofactor>
</comment>
<gene>
    <name evidence="9" type="ORF">AB0L03_13220</name>
</gene>
<dbReference type="EMBL" id="JBFASG010000010">
    <property type="protein sequence ID" value="MEV4923789.1"/>
    <property type="molecule type" value="Genomic_DNA"/>
</dbReference>
<keyword evidence="2" id="KW-0575">Peroxidase</keyword>
<dbReference type="PANTHER" id="PTHR30521">
    <property type="entry name" value="DEFERROCHELATASE/PEROXIDASE"/>
    <property type="match status" value="1"/>
</dbReference>
<accession>A0ABV3IU73</accession>
<name>A0ABV3IU73_9ACTN</name>
<keyword evidence="3" id="KW-0349">Heme</keyword>
<evidence type="ECO:0000259" key="8">
    <source>
        <dbReference type="Pfam" id="PF21105"/>
    </source>
</evidence>
<keyword evidence="5" id="KW-0560">Oxidoreductase</keyword>
<evidence type="ECO:0000256" key="1">
    <source>
        <dbReference type="ARBA" id="ARBA00001970"/>
    </source>
</evidence>
<comment type="similarity">
    <text evidence="7">Belongs to the DyP-type peroxidase family.</text>
</comment>
<dbReference type="InterPro" id="IPR006314">
    <property type="entry name" value="Dyp_peroxidase"/>
</dbReference>
<keyword evidence="10" id="KW-1185">Reference proteome</keyword>
<dbReference type="Proteomes" id="UP001552479">
    <property type="component" value="Unassembled WGS sequence"/>
</dbReference>
<organism evidence="9 10">
    <name type="scientific">Streptomyces roseoverticillatus</name>
    <dbReference type="NCBI Taxonomy" id="66429"/>
    <lineage>
        <taxon>Bacteria</taxon>
        <taxon>Bacillati</taxon>
        <taxon>Actinomycetota</taxon>
        <taxon>Actinomycetes</taxon>
        <taxon>Kitasatosporales</taxon>
        <taxon>Streptomycetaceae</taxon>
        <taxon>Streptomyces</taxon>
    </lineage>
</organism>
<evidence type="ECO:0000256" key="5">
    <source>
        <dbReference type="ARBA" id="ARBA00023002"/>
    </source>
</evidence>
<keyword evidence="6" id="KW-0408">Iron</keyword>
<evidence type="ECO:0000313" key="10">
    <source>
        <dbReference type="Proteomes" id="UP001552479"/>
    </source>
</evidence>
<dbReference type="InterPro" id="IPR049509">
    <property type="entry name" value="DyP_N"/>
</dbReference>
<evidence type="ECO:0000256" key="6">
    <source>
        <dbReference type="ARBA" id="ARBA00023004"/>
    </source>
</evidence>
<dbReference type="InterPro" id="IPR011008">
    <property type="entry name" value="Dimeric_a/b-barrel"/>
</dbReference>
<sequence length="475" mass="52084">MPVVLNNPKPLSWKNATGDDDTMLQNLQANILKGHVREHLHILLLQFGQGAEGTAEARAFLTGLAPLMKSAKTQLQEVKAFKENELKDVSDVPDVPYVGVGLTFAGYDRLGLADRAPSDEAFRRGMRDEVTRQKLVDPEVAQWEAGFQEEIHAVVLVGGAKAGPADTKLQEIEGLLTGSIRVLGRETGRGMHNANGDGIEHFGYVDGRSQPLFLAEDLEEERRRSDGVSVWDPFQPLERVLVTDPAAPDPATDFGSYFVLRKLEQNVRAFKQAEEALADALKLENDDRERAGAMLVGRFEDGTPLTLQGMPGAHSPVMNNFNYDSDGAADKCPYQAHIRKTNPRGSGGFGQSPEAERRHLMARRGQTYGERSEGDLPETGVGLLFMAFNSDLKSQFEFTQHTWANSSGFPEPAEGEPAPGLDQVIGQIKGDRPPATWPRAWGKVEGQEVPAMAQAVTMKGGEYFFMPSLSFLRSL</sequence>